<feature type="transmembrane region" description="Helical" evidence="1">
    <location>
        <begin position="54"/>
        <end position="81"/>
    </location>
</feature>
<gene>
    <name evidence="2" type="ORF">DFR27_2508</name>
</gene>
<dbReference type="AlphaFoldDB" id="A0A3M0A437"/>
<keyword evidence="1" id="KW-1133">Transmembrane helix</keyword>
<dbReference type="Proteomes" id="UP000267187">
    <property type="component" value="Unassembled WGS sequence"/>
</dbReference>
<keyword evidence="3" id="KW-1185">Reference proteome</keyword>
<evidence type="ECO:0000313" key="2">
    <source>
        <dbReference type="EMBL" id="RMA77498.1"/>
    </source>
</evidence>
<dbReference type="EMBL" id="REFJ01000013">
    <property type="protein sequence ID" value="RMA77498.1"/>
    <property type="molecule type" value="Genomic_DNA"/>
</dbReference>
<organism evidence="2 3">
    <name type="scientific">Umboniibacter marinipuniceus</name>
    <dbReference type="NCBI Taxonomy" id="569599"/>
    <lineage>
        <taxon>Bacteria</taxon>
        <taxon>Pseudomonadati</taxon>
        <taxon>Pseudomonadota</taxon>
        <taxon>Gammaproteobacteria</taxon>
        <taxon>Cellvibrionales</taxon>
        <taxon>Cellvibrionaceae</taxon>
        <taxon>Umboniibacter</taxon>
    </lineage>
</organism>
<accession>A0A3M0A437</accession>
<keyword evidence="1" id="KW-0812">Transmembrane</keyword>
<evidence type="ECO:0000256" key="1">
    <source>
        <dbReference type="SAM" id="Phobius"/>
    </source>
</evidence>
<protein>
    <submittedName>
        <fullName evidence="2">Uncharacterized protein</fullName>
    </submittedName>
</protein>
<name>A0A3M0A437_9GAMM</name>
<proteinExistence type="predicted"/>
<feature type="transmembrane region" description="Helical" evidence="1">
    <location>
        <begin position="93"/>
        <end position="117"/>
    </location>
</feature>
<evidence type="ECO:0000313" key="3">
    <source>
        <dbReference type="Proteomes" id="UP000267187"/>
    </source>
</evidence>
<keyword evidence="1" id="KW-0472">Membrane</keyword>
<comment type="caution">
    <text evidence="2">The sequence shown here is derived from an EMBL/GenBank/DDBJ whole genome shotgun (WGS) entry which is preliminary data.</text>
</comment>
<reference evidence="2 3" key="1">
    <citation type="submission" date="2018-10" db="EMBL/GenBank/DDBJ databases">
        <title>Genomic Encyclopedia of Type Strains, Phase IV (KMG-IV): sequencing the most valuable type-strain genomes for metagenomic binning, comparative biology and taxonomic classification.</title>
        <authorList>
            <person name="Goeker M."/>
        </authorList>
    </citation>
    <scope>NUCLEOTIDE SEQUENCE [LARGE SCALE GENOMIC DNA]</scope>
    <source>
        <strain evidence="2 3">DSM 25080</strain>
    </source>
</reference>
<sequence length="125" mass="13613">MQSRVVQTHLTKPSKSTALKSKAAINGGVMFGKVWPMSDQSLTKSPQSNSNLHWALIVLCILLPWVGIIAALGCLVAGLVRDGTRYLKVSKQLFLWSIVAILMWLGLGLLLSSIPFVGTWTPSRP</sequence>